<gene>
    <name evidence="1" type="ORF">GCM10008023_05940</name>
</gene>
<organism evidence="1 2">
    <name type="scientific">Sphingomonas glacialis</name>
    <dbReference type="NCBI Taxonomy" id="658225"/>
    <lineage>
        <taxon>Bacteria</taxon>
        <taxon>Pseudomonadati</taxon>
        <taxon>Pseudomonadota</taxon>
        <taxon>Alphaproteobacteria</taxon>
        <taxon>Sphingomonadales</taxon>
        <taxon>Sphingomonadaceae</taxon>
        <taxon>Sphingomonas</taxon>
    </lineage>
</organism>
<comment type="caution">
    <text evidence="1">The sequence shown here is derived from an EMBL/GenBank/DDBJ whole genome shotgun (WGS) entry which is preliminary data.</text>
</comment>
<reference evidence="2" key="1">
    <citation type="journal article" date="2019" name="Int. J. Syst. Evol. Microbiol.">
        <title>The Global Catalogue of Microorganisms (GCM) 10K type strain sequencing project: providing services to taxonomists for standard genome sequencing and annotation.</title>
        <authorList>
            <consortium name="The Broad Institute Genomics Platform"/>
            <consortium name="The Broad Institute Genome Sequencing Center for Infectious Disease"/>
            <person name="Wu L."/>
            <person name="Ma J."/>
        </authorList>
    </citation>
    <scope>NUCLEOTIDE SEQUENCE [LARGE SCALE GENOMIC DNA]</scope>
    <source>
        <strain evidence="2">CGMCC 1.8957</strain>
    </source>
</reference>
<evidence type="ECO:0000313" key="1">
    <source>
        <dbReference type="EMBL" id="GHH09356.1"/>
    </source>
</evidence>
<evidence type="ECO:0008006" key="3">
    <source>
        <dbReference type="Google" id="ProtNLM"/>
    </source>
</evidence>
<dbReference type="RefSeq" id="WP_189675029.1">
    <property type="nucleotide sequence ID" value="NZ_BNAQ01000001.1"/>
</dbReference>
<evidence type="ECO:0000313" key="2">
    <source>
        <dbReference type="Proteomes" id="UP000652430"/>
    </source>
</evidence>
<sequence length="154" mass="16335">MIKAYLVNGDQVVASVERTGERIKGELKGGIGRLAIKLQNLVKTDKLRGQVLGQRSGRLSGSILQGVTEEGDQVVGKVSTNLNYGIGWELGWPGGGPGKPSLKDAKAKFSLAGSDMFANSTPKQRSFLRSALKDLEASGVIKTEIDAAIVRALK</sequence>
<name>A0ABQ3L9X2_9SPHN</name>
<dbReference type="EMBL" id="BNAQ01000001">
    <property type="protein sequence ID" value="GHH09356.1"/>
    <property type="molecule type" value="Genomic_DNA"/>
</dbReference>
<dbReference type="Proteomes" id="UP000652430">
    <property type="component" value="Unassembled WGS sequence"/>
</dbReference>
<proteinExistence type="predicted"/>
<accession>A0ABQ3L9X2</accession>
<protein>
    <recommendedName>
        <fullName evidence="3">HK97 gp10 family phage protein</fullName>
    </recommendedName>
</protein>
<keyword evidence="2" id="KW-1185">Reference proteome</keyword>